<reference evidence="7 8" key="1">
    <citation type="submission" date="2019-02" db="EMBL/GenBank/DDBJ databases">
        <title>Draft genome sequence of Muricauda sp. 176CP4-71.</title>
        <authorList>
            <person name="Park J.-S."/>
        </authorList>
    </citation>
    <scope>NUCLEOTIDE SEQUENCE [LARGE SCALE GENOMIC DNA]</scope>
    <source>
        <strain evidence="7 8">176CP4-71</strain>
    </source>
</reference>
<sequence length="465" mass="51945">MGKESGSVQIFHKNLCCLMLGKLKNIGKEKNLSSLMANVSVAFLGLVSFMLLTRQLSKELFGEWVLFITLATFVDLLRFGLTRTSSVRLLSGADKENVKVVLGTSFRINLVLLVVLTLACWMLYGLVVAGGFEINNGYLLFLMYYPFLALSNLSWNNAMSLFQAEQNFKRMMFVRLSNVGLFCVFLVINYALLGLGLVEIIWVNIVVNAISGLWCSLKNWDGLLFISQAKRNVQKELINFGKYSMGTLISSSLLKSSDTFIIGMSPILGSAGIAMYAIPLKLTDLLGIPLHSFAMTAYPRMSKKSIQGDIMGTKKIFYSYVGIVTLLFFPVAFAGFVFAEPMVLFLGGNEYKDALPLLTLIFRVFTFYIMLLPIDRFTGVLLDSINKPKLNLYKVLVMTSANIVLNVLAVFVFESLVAVAVGTVLFTVMGIFMGFYYLKREIQIRGRDIFSESVLFLRNLKIHLG</sequence>
<evidence type="ECO:0000313" key="7">
    <source>
        <dbReference type="EMBL" id="TAI47155.1"/>
    </source>
</evidence>
<accession>A0A4Q8QA39</accession>
<evidence type="ECO:0000256" key="2">
    <source>
        <dbReference type="ARBA" id="ARBA00022475"/>
    </source>
</evidence>
<feature type="transmembrane region" description="Helical" evidence="6">
    <location>
        <begin position="354"/>
        <end position="374"/>
    </location>
</feature>
<dbReference type="PANTHER" id="PTHR30250">
    <property type="entry name" value="PST FAMILY PREDICTED COLANIC ACID TRANSPORTER"/>
    <property type="match status" value="1"/>
</dbReference>
<evidence type="ECO:0000256" key="3">
    <source>
        <dbReference type="ARBA" id="ARBA00022692"/>
    </source>
</evidence>
<evidence type="ECO:0000313" key="8">
    <source>
        <dbReference type="Proteomes" id="UP000291981"/>
    </source>
</evidence>
<name>A0A4Q8QA39_9FLAO</name>
<dbReference type="PANTHER" id="PTHR30250:SF11">
    <property type="entry name" value="O-ANTIGEN TRANSPORTER-RELATED"/>
    <property type="match status" value="1"/>
</dbReference>
<evidence type="ECO:0000256" key="5">
    <source>
        <dbReference type="ARBA" id="ARBA00023136"/>
    </source>
</evidence>
<keyword evidence="8" id="KW-1185">Reference proteome</keyword>
<feature type="transmembrane region" description="Helical" evidence="6">
    <location>
        <begin position="395"/>
        <end position="413"/>
    </location>
</feature>
<dbReference type="InterPro" id="IPR050833">
    <property type="entry name" value="Poly_Biosynth_Transport"/>
</dbReference>
<dbReference type="EMBL" id="SGIU01000002">
    <property type="protein sequence ID" value="TAI47155.1"/>
    <property type="molecule type" value="Genomic_DNA"/>
</dbReference>
<feature type="transmembrane region" description="Helical" evidence="6">
    <location>
        <begin position="419"/>
        <end position="438"/>
    </location>
</feature>
<dbReference type="Proteomes" id="UP000291981">
    <property type="component" value="Unassembled WGS sequence"/>
</dbReference>
<feature type="transmembrane region" description="Helical" evidence="6">
    <location>
        <begin position="32"/>
        <end position="52"/>
    </location>
</feature>
<evidence type="ECO:0000256" key="4">
    <source>
        <dbReference type="ARBA" id="ARBA00022989"/>
    </source>
</evidence>
<evidence type="ECO:0000256" key="6">
    <source>
        <dbReference type="SAM" id="Phobius"/>
    </source>
</evidence>
<dbReference type="Pfam" id="PF13440">
    <property type="entry name" value="Polysacc_synt_3"/>
    <property type="match status" value="1"/>
</dbReference>
<feature type="transmembrane region" description="Helical" evidence="6">
    <location>
        <begin position="110"/>
        <end position="132"/>
    </location>
</feature>
<evidence type="ECO:0000256" key="1">
    <source>
        <dbReference type="ARBA" id="ARBA00004651"/>
    </source>
</evidence>
<keyword evidence="2" id="KW-1003">Cell membrane</keyword>
<feature type="transmembrane region" description="Helical" evidence="6">
    <location>
        <begin position="317"/>
        <end position="339"/>
    </location>
</feature>
<protein>
    <submittedName>
        <fullName evidence="7">Uncharacterized protein</fullName>
    </submittedName>
</protein>
<organism evidence="7 8">
    <name type="scientific">Flagellimonas allohymeniacidonis</name>
    <dbReference type="NCBI Taxonomy" id="2517819"/>
    <lineage>
        <taxon>Bacteria</taxon>
        <taxon>Pseudomonadati</taxon>
        <taxon>Bacteroidota</taxon>
        <taxon>Flavobacteriia</taxon>
        <taxon>Flavobacteriales</taxon>
        <taxon>Flavobacteriaceae</taxon>
        <taxon>Flagellimonas</taxon>
    </lineage>
</organism>
<keyword evidence="3 6" id="KW-0812">Transmembrane</keyword>
<keyword evidence="4 6" id="KW-1133">Transmembrane helix</keyword>
<comment type="caution">
    <text evidence="7">The sequence shown here is derived from an EMBL/GenBank/DDBJ whole genome shotgun (WGS) entry which is preliminary data.</text>
</comment>
<gene>
    <name evidence="7" type="ORF">EW142_10735</name>
</gene>
<keyword evidence="5 6" id="KW-0472">Membrane</keyword>
<feature type="transmembrane region" description="Helical" evidence="6">
    <location>
        <begin position="176"/>
        <end position="194"/>
    </location>
</feature>
<comment type="subcellular location">
    <subcellularLocation>
        <location evidence="1">Cell membrane</location>
        <topology evidence="1">Multi-pass membrane protein</topology>
    </subcellularLocation>
</comment>
<feature type="transmembrane region" description="Helical" evidence="6">
    <location>
        <begin position="138"/>
        <end position="155"/>
    </location>
</feature>
<dbReference type="OrthoDB" id="629958at2"/>
<dbReference type="GO" id="GO:0005886">
    <property type="term" value="C:plasma membrane"/>
    <property type="evidence" value="ECO:0007669"/>
    <property type="project" value="UniProtKB-SubCell"/>
</dbReference>
<dbReference type="AlphaFoldDB" id="A0A4Q8QA39"/>
<proteinExistence type="predicted"/>
<feature type="transmembrane region" description="Helical" evidence="6">
    <location>
        <begin position="64"/>
        <end position="81"/>
    </location>
</feature>